<accession>A0A9X1PKL9</accession>
<comment type="caution">
    <text evidence="1">The sequence shown here is derived from an EMBL/GenBank/DDBJ whole genome shotgun (WGS) entry which is preliminary data.</text>
</comment>
<evidence type="ECO:0000313" key="2">
    <source>
        <dbReference type="Proteomes" id="UP001139000"/>
    </source>
</evidence>
<dbReference type="RefSeq" id="WP_234655882.1">
    <property type="nucleotide sequence ID" value="NZ_CP094997.1"/>
</dbReference>
<gene>
    <name evidence="1" type="ORF">LXM26_14960</name>
</gene>
<name>A0A9X1PKL9_9BACT</name>
<dbReference type="Proteomes" id="UP001139000">
    <property type="component" value="Unassembled WGS sequence"/>
</dbReference>
<dbReference type="AlphaFoldDB" id="A0A9X1PKL9"/>
<protein>
    <submittedName>
        <fullName evidence="1">Uncharacterized protein</fullName>
    </submittedName>
</protein>
<proteinExistence type="predicted"/>
<evidence type="ECO:0000313" key="1">
    <source>
        <dbReference type="EMBL" id="MCF0062805.1"/>
    </source>
</evidence>
<dbReference type="EMBL" id="JAJTTC010000003">
    <property type="protein sequence ID" value="MCF0062805.1"/>
    <property type="molecule type" value="Genomic_DNA"/>
</dbReference>
<organism evidence="1 2">
    <name type="scientific">Dyadobacter chenwenxiniae</name>
    <dbReference type="NCBI Taxonomy" id="2906456"/>
    <lineage>
        <taxon>Bacteria</taxon>
        <taxon>Pseudomonadati</taxon>
        <taxon>Bacteroidota</taxon>
        <taxon>Cytophagia</taxon>
        <taxon>Cytophagales</taxon>
        <taxon>Spirosomataceae</taxon>
        <taxon>Dyadobacter</taxon>
    </lineage>
</organism>
<keyword evidence="2" id="KW-1185">Reference proteome</keyword>
<sequence length="74" mass="8512">MQERPSAIVANRINYNGKNTADHFNNYAKTGNFCRRMELELGLTITAEMHLTQESKNQIQITDKSILKLKETID</sequence>
<reference evidence="1" key="1">
    <citation type="submission" date="2021-12" db="EMBL/GenBank/DDBJ databases">
        <title>Novel species in genus Dyadobacter.</title>
        <authorList>
            <person name="Ma C."/>
        </authorList>
    </citation>
    <scope>NUCLEOTIDE SEQUENCE</scope>
    <source>
        <strain evidence="1">LJ419</strain>
    </source>
</reference>